<organism evidence="4">
    <name type="scientific">Xenopus tropicalis</name>
    <name type="common">Western clawed frog</name>
    <name type="synonym">Silurana tropicalis</name>
    <dbReference type="NCBI Taxonomy" id="8364"/>
    <lineage>
        <taxon>Eukaryota</taxon>
        <taxon>Metazoa</taxon>
        <taxon>Chordata</taxon>
        <taxon>Craniata</taxon>
        <taxon>Vertebrata</taxon>
        <taxon>Euteleostomi</taxon>
        <taxon>Amphibia</taxon>
        <taxon>Batrachia</taxon>
        <taxon>Anura</taxon>
        <taxon>Pipoidea</taxon>
        <taxon>Pipidae</taxon>
        <taxon>Xenopodinae</taxon>
        <taxon>Xenopus</taxon>
        <taxon>Silurana</taxon>
    </lineage>
</organism>
<dbReference type="Pfam" id="PF25974">
    <property type="entry name" value="URGCP_9th"/>
    <property type="match status" value="1"/>
</dbReference>
<dbReference type="GO" id="GO:0005525">
    <property type="term" value="F:GTP binding"/>
    <property type="evidence" value="ECO:0007669"/>
    <property type="project" value="InterPro"/>
</dbReference>
<feature type="region of interest" description="Disordered" evidence="2">
    <location>
        <begin position="1"/>
        <end position="30"/>
    </location>
</feature>
<evidence type="ECO:0000256" key="2">
    <source>
        <dbReference type="SAM" id="MobiDB-lite"/>
    </source>
</evidence>
<feature type="domain" description="VLIG-type G" evidence="3">
    <location>
        <begin position="722"/>
        <end position="966"/>
    </location>
</feature>
<dbReference type="InterPro" id="IPR030383">
    <property type="entry name" value="G_VLIG_dom"/>
</dbReference>
<feature type="region of interest" description="Disordered" evidence="2">
    <location>
        <begin position="61"/>
        <end position="112"/>
    </location>
</feature>
<dbReference type="PANTHER" id="PTHR14819">
    <property type="entry name" value="GTP-BINDING"/>
    <property type="match status" value="1"/>
</dbReference>
<protein>
    <submittedName>
        <fullName evidence="4">Upregulator of cell proliferation</fullName>
    </submittedName>
</protein>
<dbReference type="InterPro" id="IPR027417">
    <property type="entry name" value="P-loop_NTPase"/>
</dbReference>
<dbReference type="InterPro" id="IPR052986">
    <property type="entry name" value="VLIG_GTPase"/>
</dbReference>
<name>A0A803JI97_XENTR</name>
<dbReference type="InterPro" id="IPR058641">
    <property type="entry name" value="GVIN1_dom"/>
</dbReference>
<accession>A0A803JI97</accession>
<dbReference type="Ensembl" id="ENSXETT00000114331">
    <property type="protein sequence ID" value="ENSXETP00000107616"/>
    <property type="gene ID" value="ENSXETG00000034632"/>
</dbReference>
<comment type="similarity">
    <text evidence="1">Belongs to the TRAFAC class dynamin-like GTPase superfamily. Very large inducible GTPase (VLIG) family.</text>
</comment>
<gene>
    <name evidence="4" type="primary">LOC101735070</name>
</gene>
<reference evidence="4" key="2">
    <citation type="submission" date="2021-03" db="UniProtKB">
        <authorList>
            <consortium name="Ensembl"/>
        </authorList>
    </citation>
    <scope>IDENTIFICATION</scope>
</reference>
<dbReference type="Pfam" id="PF25683">
    <property type="entry name" value="URGCP_GTPase"/>
    <property type="match status" value="1"/>
</dbReference>
<reference evidence="4" key="1">
    <citation type="journal article" date="2010" name="Science">
        <title>The genome of the Western clawed frog Xenopus tropicalis.</title>
        <authorList>
            <person name="Hellsten U."/>
            <person name="Harland R.M."/>
            <person name="Gilchrist M.J."/>
            <person name="Hendrix D."/>
            <person name="Jurka J."/>
            <person name="Kapitonov V."/>
            <person name="Ovcharenko I."/>
            <person name="Putnam N.H."/>
            <person name="Shu S."/>
            <person name="Taher L."/>
            <person name="Blitz I.L."/>
            <person name="Blumberg B."/>
            <person name="Dichmann D.S."/>
            <person name="Dubchak I."/>
            <person name="Amaya E."/>
            <person name="Detter J.C."/>
            <person name="Fletcher R."/>
            <person name="Gerhard D.S."/>
            <person name="Goodstein D."/>
            <person name="Graves T."/>
            <person name="Grigoriev I.V."/>
            <person name="Grimwood J."/>
            <person name="Kawashima T."/>
            <person name="Lindquist E."/>
            <person name="Lucas S.M."/>
            <person name="Mead P.E."/>
            <person name="Mitros T."/>
            <person name="Ogino H."/>
            <person name="Ohta Y."/>
            <person name="Poliakov A.V."/>
            <person name="Pollet N."/>
            <person name="Robert J."/>
            <person name="Salamov A."/>
            <person name="Sater A.K."/>
            <person name="Schmutz J."/>
            <person name="Terry A."/>
            <person name="Vize P.D."/>
            <person name="Warren W.C."/>
            <person name="Wells D."/>
            <person name="Wills A."/>
            <person name="Wilson R.K."/>
            <person name="Zimmerman L.B."/>
            <person name="Zorn A.M."/>
            <person name="Grainger R."/>
            <person name="Grammer T."/>
            <person name="Khokha M.K."/>
            <person name="Richardson P.M."/>
            <person name="Rokhsar D.S."/>
        </authorList>
    </citation>
    <scope>NUCLEOTIDE SEQUENCE [LARGE SCALE GENOMIC DNA]</scope>
    <source>
        <strain evidence="4">Nigerian</strain>
    </source>
</reference>
<dbReference type="PROSITE" id="PS51717">
    <property type="entry name" value="G_VLIG"/>
    <property type="match status" value="1"/>
</dbReference>
<dbReference type="Pfam" id="PF25496">
    <property type="entry name" value="URGCP"/>
    <property type="match status" value="1"/>
</dbReference>
<evidence type="ECO:0000259" key="3">
    <source>
        <dbReference type="PROSITE" id="PS51717"/>
    </source>
</evidence>
<dbReference type="Gene3D" id="3.40.50.300">
    <property type="entry name" value="P-loop containing nucleotide triphosphate hydrolases"/>
    <property type="match status" value="1"/>
</dbReference>
<dbReference type="PANTHER" id="PTHR14819:SF11">
    <property type="entry name" value="INTERFERON-INDUCED VERY LARGE GTPASE 1-LIKE ISOFORM X1"/>
    <property type="match status" value="1"/>
</dbReference>
<sequence>MVSDIPILLSGTPTDMDSPVPAQDSGSGVGQIDEAVGLSVEQKGAAKHMDRAGAAAEDLGAVAEDEEEAEGLPGKDEEGTANYMYSPTVAEESGAAAELEEEATVPSQQGEKEKRKLLNEMIESYKESKLSLRDILDVGQENINEVAPQTVQDLPWALLRKLMALDRTARTVQLEDIPASSGSDSDSTEGGISQYLDIYSKENNSNSINPLDILCVLLHCSEMLLQQNILSKMSLCQFAVPLLLPAGGGPECTFMLWGLRDIVKRWRPHTLADSKGFVEENLVQVEMPFFSFVRLGQSKLSKSKILNQVLSPAQQNQDFFIHENMEGGNIDRQISDGLVEITWFLPIGKKNSDTFPEPVAVTNLRGDIESNWTQFSFLTQVSSAVFVFAESINERECELLAQCSKSNTNFYFIITPSGKKISKETLESLKKLISSLKANKSHILIKDTKANDAGLVKHIQTIIKTFIKESKKTKKLEDLSNTATELGIKVDENSQECQKAKTYAEEITKEIQDVVQYKKETMKLQGNLWKQVAQIEKELCRMRKQGDKGTEEYRSQLIEELNKLHREQNQHDLPDSMSKFISAITHFSQAEKHFFLKWMKFALDFVARNNLSTLKTEYGDRCSTKTNNQDELKLLDQQISDSSLGVEHFLREMGQFYEAECSMVSQGKIKPDNIQFCNLPEIAADLLLDGFPLELIDGDASNIPLQWVTDLLIQLDKKTAGKCRMRVITVLGVQSTGKSTLLNTMFGLQFSVSSGRCTRGAFMTLIKVKENLKENLGCDFVLVIDTEGLKAPELASLEGSYEHDNELATLVVGLSDITIVNIAMENATEMKDTLQIVVHAFLRMSEIGKRPNCQFVHQNVSDVSAHQLNMRDRKKLLEQLDEMTRVAAIMEKKSGITSFSDIMDYNLERDNWYIPGLWYGVPPMASVSSGYSENVYELKKYLFQFMEEQKSVVQAQNIDELIKWTKSLWNAVKHENFIFSFRNSLVAEAYNNLTIKYSQWEWDFHKQVHTWLISTENTIRNQSLEKLTPESCRGFKEDLLHILCGEEKKMLDLLKVYFDSKTDNAHLIEKYREDFSRGVNFLREKLYQSVTAKIEETIRIQKGKYKIKDIQSTYQKTIEEKVTRLLDKVRERKSRLGNDEIRKAFENMWESTIAELPKNHIEKHNVSQGMLQKLKWDLHNRGSSINQEILKVKHLYDFGNNTFTVNSKTHLGNIWQRVKKTVLNLKLCWESECVHGVEMLVSSLAERCSDYVTQKVNKKGSYDGTCCQELLNIINEKLREDEVKNLPITHQFELDIKLHILGSAALRFQKMHDEFILENDPVLCLEKLKPLYWTTFENIFQEKDETQSKAKQFCELCLKPAITDHINQHLGGDIVENILHSGNTKEYSSRSFFQFTVLKKLLDEQKFPQFVTYINSYEQFVKSWIKQYILDTYTYSQSLENLQINILSRIFNDIRAVLNNPEILAISTISDFLKRFCEMLESKLVISQEEIKVIIFQNKADIQQFSKDIQLFLNDTEKQIGSQIKSSCTESVLAKLPLKPEDVLFKKVFGCGKQCPFCKVPCEAGGTDHKEHFASVHRPQGLGRNRWTSSGKLAIELCSTDVVSDCKFKNSDTKWEYHPYKEYRTIYPEWAIQPDPSITASDYWKYIFKHFNKQFAEEYEAEPADLPVTWLLITKEQALKSLKEIFHLK</sequence>
<evidence type="ECO:0000256" key="1">
    <source>
        <dbReference type="ARBA" id="ARBA00006828"/>
    </source>
</evidence>
<dbReference type="SUPFAM" id="SSF52540">
    <property type="entry name" value="P-loop containing nucleoside triphosphate hydrolases"/>
    <property type="match status" value="1"/>
</dbReference>
<dbReference type="InterPro" id="IPR057365">
    <property type="entry name" value="URGCP"/>
</dbReference>
<dbReference type="GeneTree" id="ENSGT00940000154390"/>
<dbReference type="Bgee" id="ENSXETG00000034632">
    <property type="expression patterns" value="Expressed in neurula embryo"/>
</dbReference>
<proteinExistence type="inferred from homology"/>
<evidence type="ECO:0000313" key="4">
    <source>
        <dbReference type="Ensembl" id="ENSXETP00000107616"/>
    </source>
</evidence>